<dbReference type="SUPFAM" id="SSF54236">
    <property type="entry name" value="Ubiquitin-like"/>
    <property type="match status" value="1"/>
</dbReference>
<feature type="domain" description="UBX" evidence="2">
    <location>
        <begin position="443"/>
        <end position="520"/>
    </location>
</feature>
<gene>
    <name evidence="3" type="ORF">GBAR_LOCUS5595</name>
</gene>
<feature type="region of interest" description="Disordered" evidence="1">
    <location>
        <begin position="269"/>
        <end position="315"/>
    </location>
</feature>
<dbReference type="GO" id="GO:0043130">
    <property type="term" value="F:ubiquitin binding"/>
    <property type="evidence" value="ECO:0007669"/>
    <property type="project" value="TreeGrafter"/>
</dbReference>
<dbReference type="SUPFAM" id="SSF46934">
    <property type="entry name" value="UBA-like"/>
    <property type="match status" value="1"/>
</dbReference>
<dbReference type="Pfam" id="PF13899">
    <property type="entry name" value="Thioredoxin_7"/>
    <property type="match status" value="1"/>
</dbReference>
<dbReference type="InterPro" id="IPR029071">
    <property type="entry name" value="Ubiquitin-like_domsf"/>
</dbReference>
<dbReference type="Pfam" id="PF00789">
    <property type="entry name" value="UBX"/>
    <property type="match status" value="1"/>
</dbReference>
<keyword evidence="4" id="KW-1185">Reference proteome</keyword>
<feature type="compositionally biased region" description="Basic and acidic residues" evidence="1">
    <location>
        <begin position="306"/>
        <end position="315"/>
    </location>
</feature>
<evidence type="ECO:0000256" key="1">
    <source>
        <dbReference type="SAM" id="MobiDB-lite"/>
    </source>
</evidence>
<dbReference type="CDD" id="cd02958">
    <property type="entry name" value="UAS"/>
    <property type="match status" value="1"/>
</dbReference>
<dbReference type="PROSITE" id="PS50033">
    <property type="entry name" value="UBX"/>
    <property type="match status" value="1"/>
</dbReference>
<accession>A0AA35RDD0</accession>
<dbReference type="PANTHER" id="PTHR23322">
    <property type="entry name" value="FAS-ASSOCIATED PROTEIN"/>
    <property type="match status" value="1"/>
</dbReference>
<dbReference type="PANTHER" id="PTHR23322:SF6">
    <property type="entry name" value="UBX DOMAIN-CONTAINING PROTEIN 7"/>
    <property type="match status" value="1"/>
</dbReference>
<dbReference type="InterPro" id="IPR050730">
    <property type="entry name" value="UBX_domain-protein"/>
</dbReference>
<name>A0AA35RDD0_GEOBA</name>
<protein>
    <submittedName>
        <fullName evidence="3">UBX domain-containing protein 7</fullName>
    </submittedName>
</protein>
<dbReference type="Gene3D" id="3.10.20.90">
    <property type="entry name" value="Phosphatidylinositol 3-kinase Catalytic Subunit, Chain A, domain 1"/>
    <property type="match status" value="1"/>
</dbReference>
<evidence type="ECO:0000259" key="2">
    <source>
        <dbReference type="PROSITE" id="PS50033"/>
    </source>
</evidence>
<dbReference type="CDD" id="cd14345">
    <property type="entry name" value="UBA_UBXD7"/>
    <property type="match status" value="1"/>
</dbReference>
<dbReference type="Pfam" id="PF14555">
    <property type="entry name" value="UBA_4"/>
    <property type="match status" value="1"/>
</dbReference>
<dbReference type="SMART" id="SM00594">
    <property type="entry name" value="UAS"/>
    <property type="match status" value="1"/>
</dbReference>
<sequence length="522" mass="58468">MESKISQFVAVTGASEEDALGLLEACAGDLDMAVSIHMESKGGGVTETDAAAGKNYEALHGVRAPIPQTSGVLLDEVPTTTRTMRSRRLPATVFDPFQDYSRVAPKADQSGKLKSLAELFTPPSDIMFVGTFEELRKAGQNKGRWLMVNVQDSKQFASQVLNRDVWSHGGVRTILSRHFLFWQIHSITDDGLRFKQLYHVETFPYISIIDPRTGEKMLDWSTITANKFITELTEFLHNNAFSNDQDSSRDMKTVAELSEKEQLEAAIKASLHESRPETRDFPQENGDSDEFISFDSGDEEEMDQCEPSKMERDVVKDGAASSIDVTAHPDPEFNSTFAKAQLRDTARDQNYFSASPFKDELLNIRYRKRKSSFAECVSMPLKKMPRSSTMQEQQEVKHSGNVVTVKVSELAHSLSCKGKGKSSVSKGKTPLSVEEQLESGKLLKAEVSRILIRLPNGSRLHKAFLSNSPIKELFSFLSERDIDSTQHEIMTNFPKRSLKDLNHFLTFKEAGLYPSVTVFVQD</sequence>
<dbReference type="SMART" id="SM00166">
    <property type="entry name" value="UBX"/>
    <property type="match status" value="1"/>
</dbReference>
<feature type="compositionally biased region" description="Acidic residues" evidence="1">
    <location>
        <begin position="286"/>
        <end position="304"/>
    </location>
</feature>
<reference evidence="3" key="1">
    <citation type="submission" date="2023-03" db="EMBL/GenBank/DDBJ databases">
        <authorList>
            <person name="Steffen K."/>
            <person name="Cardenas P."/>
        </authorList>
    </citation>
    <scope>NUCLEOTIDE SEQUENCE</scope>
</reference>
<dbReference type="Proteomes" id="UP001174909">
    <property type="component" value="Unassembled WGS sequence"/>
</dbReference>
<dbReference type="InterPro" id="IPR009060">
    <property type="entry name" value="UBA-like_sf"/>
</dbReference>
<evidence type="ECO:0000313" key="3">
    <source>
        <dbReference type="EMBL" id="CAI8008087.1"/>
    </source>
</evidence>
<organism evidence="3 4">
    <name type="scientific">Geodia barretti</name>
    <name type="common">Barrett's horny sponge</name>
    <dbReference type="NCBI Taxonomy" id="519541"/>
    <lineage>
        <taxon>Eukaryota</taxon>
        <taxon>Metazoa</taxon>
        <taxon>Porifera</taxon>
        <taxon>Demospongiae</taxon>
        <taxon>Heteroscleromorpha</taxon>
        <taxon>Tetractinellida</taxon>
        <taxon>Astrophorina</taxon>
        <taxon>Geodiidae</taxon>
        <taxon>Geodia</taxon>
    </lineage>
</organism>
<feature type="compositionally biased region" description="Basic and acidic residues" evidence="1">
    <location>
        <begin position="270"/>
        <end position="282"/>
    </location>
</feature>
<dbReference type="GO" id="GO:0043161">
    <property type="term" value="P:proteasome-mediated ubiquitin-dependent protein catabolic process"/>
    <property type="evidence" value="ECO:0007669"/>
    <property type="project" value="TreeGrafter"/>
</dbReference>
<dbReference type="Gene3D" id="3.40.30.10">
    <property type="entry name" value="Glutaredoxin"/>
    <property type="match status" value="1"/>
</dbReference>
<dbReference type="Gene3D" id="1.10.8.10">
    <property type="entry name" value="DNA helicase RuvA subunit, C-terminal domain"/>
    <property type="match status" value="1"/>
</dbReference>
<dbReference type="InterPro" id="IPR006577">
    <property type="entry name" value="UAS"/>
</dbReference>
<comment type="caution">
    <text evidence="3">The sequence shown here is derived from an EMBL/GenBank/DDBJ whole genome shotgun (WGS) entry which is preliminary data.</text>
</comment>
<dbReference type="InterPro" id="IPR036249">
    <property type="entry name" value="Thioredoxin-like_sf"/>
</dbReference>
<dbReference type="GO" id="GO:0005634">
    <property type="term" value="C:nucleus"/>
    <property type="evidence" value="ECO:0007669"/>
    <property type="project" value="TreeGrafter"/>
</dbReference>
<dbReference type="InterPro" id="IPR001012">
    <property type="entry name" value="UBX_dom"/>
</dbReference>
<proteinExistence type="predicted"/>
<dbReference type="SUPFAM" id="SSF52833">
    <property type="entry name" value="Thioredoxin-like"/>
    <property type="match status" value="1"/>
</dbReference>
<dbReference type="EMBL" id="CASHTH010000815">
    <property type="protein sequence ID" value="CAI8008087.1"/>
    <property type="molecule type" value="Genomic_DNA"/>
</dbReference>
<evidence type="ECO:0000313" key="4">
    <source>
        <dbReference type="Proteomes" id="UP001174909"/>
    </source>
</evidence>
<dbReference type="AlphaFoldDB" id="A0AA35RDD0"/>